<sequence length="91" mass="10187">MTDASWMSNPNLKHIDKAKMEALLAMSEQSKGKSQKELLPFLMAAASKSKSGGLRFTPEESDAIIEVLKQGKSPEEIARIEKIRSMMKFMK</sequence>
<evidence type="ECO:0000313" key="1">
    <source>
        <dbReference type="EMBL" id="HIS32325.1"/>
    </source>
</evidence>
<protein>
    <submittedName>
        <fullName evidence="1">Uncharacterized protein</fullName>
    </submittedName>
</protein>
<proteinExistence type="predicted"/>
<dbReference type="Proteomes" id="UP000823935">
    <property type="component" value="Unassembled WGS sequence"/>
</dbReference>
<name>A0A9D1EUQ7_9FIRM</name>
<accession>A0A9D1EUQ7</accession>
<organism evidence="1 2">
    <name type="scientific">Candidatus Limivivens intestinipullorum</name>
    <dbReference type="NCBI Taxonomy" id="2840858"/>
    <lineage>
        <taxon>Bacteria</taxon>
        <taxon>Bacillati</taxon>
        <taxon>Bacillota</taxon>
        <taxon>Clostridia</taxon>
        <taxon>Lachnospirales</taxon>
        <taxon>Lachnospiraceae</taxon>
        <taxon>Lachnospiraceae incertae sedis</taxon>
        <taxon>Candidatus Limivivens</taxon>
    </lineage>
</organism>
<evidence type="ECO:0000313" key="2">
    <source>
        <dbReference type="Proteomes" id="UP000823935"/>
    </source>
</evidence>
<comment type="caution">
    <text evidence="1">The sequence shown here is derived from an EMBL/GenBank/DDBJ whole genome shotgun (WGS) entry which is preliminary data.</text>
</comment>
<dbReference type="EMBL" id="DVIQ01000075">
    <property type="protein sequence ID" value="HIS32325.1"/>
    <property type="molecule type" value="Genomic_DNA"/>
</dbReference>
<gene>
    <name evidence="1" type="ORF">IAB44_12395</name>
</gene>
<reference evidence="1" key="1">
    <citation type="submission" date="2020-10" db="EMBL/GenBank/DDBJ databases">
        <authorList>
            <person name="Gilroy R."/>
        </authorList>
    </citation>
    <scope>NUCLEOTIDE SEQUENCE</scope>
    <source>
        <strain evidence="1">CHK190-19873</strain>
    </source>
</reference>
<dbReference type="AlphaFoldDB" id="A0A9D1EUQ7"/>
<reference evidence="1" key="2">
    <citation type="journal article" date="2021" name="PeerJ">
        <title>Extensive microbial diversity within the chicken gut microbiome revealed by metagenomics and culture.</title>
        <authorList>
            <person name="Gilroy R."/>
            <person name="Ravi A."/>
            <person name="Getino M."/>
            <person name="Pursley I."/>
            <person name="Horton D.L."/>
            <person name="Alikhan N.F."/>
            <person name="Baker D."/>
            <person name="Gharbi K."/>
            <person name="Hall N."/>
            <person name="Watson M."/>
            <person name="Adriaenssens E.M."/>
            <person name="Foster-Nyarko E."/>
            <person name="Jarju S."/>
            <person name="Secka A."/>
            <person name="Antonio M."/>
            <person name="Oren A."/>
            <person name="Chaudhuri R.R."/>
            <person name="La Ragione R."/>
            <person name="Hildebrand F."/>
            <person name="Pallen M.J."/>
        </authorList>
    </citation>
    <scope>NUCLEOTIDE SEQUENCE</scope>
    <source>
        <strain evidence="1">CHK190-19873</strain>
    </source>
</reference>